<comment type="caution">
    <text evidence="1">The sequence shown here is derived from an EMBL/GenBank/DDBJ whole genome shotgun (WGS) entry which is preliminary data.</text>
</comment>
<dbReference type="Proteomes" id="UP000319716">
    <property type="component" value="Unassembled WGS sequence"/>
</dbReference>
<protein>
    <submittedName>
        <fullName evidence="1">Uncharacterized protein</fullName>
    </submittedName>
</protein>
<dbReference type="AlphaFoldDB" id="A0A4Y1Z821"/>
<evidence type="ECO:0000313" key="1">
    <source>
        <dbReference type="EMBL" id="GAY75061.1"/>
    </source>
</evidence>
<dbReference type="EMBL" id="BEXB01000003">
    <property type="protein sequence ID" value="GAY75061.1"/>
    <property type="molecule type" value="Genomic_DNA"/>
</dbReference>
<gene>
    <name evidence="1" type="ORF">NBRC111894_615</name>
</gene>
<accession>A0A4Y1Z821</accession>
<evidence type="ECO:0000313" key="2">
    <source>
        <dbReference type="Proteomes" id="UP000319716"/>
    </source>
</evidence>
<sequence>MGNGFLYPLLGFAHLSCGDPSLKTKKLCSREMHRDDDSEDRRLSLFAGRF</sequence>
<reference evidence="1 2" key="1">
    <citation type="submission" date="2017-11" db="EMBL/GenBank/DDBJ databases">
        <title>Draft Genome Sequence of Sporolactobacillus inulinus NBRC 111894 Isolated from Koso, a Japanese Sugar-Vegetable Fermented Beverage.</title>
        <authorList>
            <person name="Chiou T.Y."/>
            <person name="Oshima K."/>
            <person name="Suda W."/>
            <person name="Hattori M."/>
            <person name="Takahashi T."/>
        </authorList>
    </citation>
    <scope>NUCLEOTIDE SEQUENCE [LARGE SCALE GENOMIC DNA]</scope>
    <source>
        <strain evidence="1 2">NBRC111894</strain>
    </source>
</reference>
<proteinExistence type="predicted"/>
<name>A0A4Y1Z821_9BACL</name>
<organism evidence="1 2">
    <name type="scientific">Sporolactobacillus inulinus</name>
    <dbReference type="NCBI Taxonomy" id="2078"/>
    <lineage>
        <taxon>Bacteria</taxon>
        <taxon>Bacillati</taxon>
        <taxon>Bacillota</taxon>
        <taxon>Bacilli</taxon>
        <taxon>Bacillales</taxon>
        <taxon>Sporolactobacillaceae</taxon>
        <taxon>Sporolactobacillus</taxon>
    </lineage>
</organism>